<dbReference type="GO" id="GO:0006397">
    <property type="term" value="P:mRNA processing"/>
    <property type="evidence" value="ECO:0007669"/>
    <property type="project" value="UniProtKB-KW"/>
</dbReference>
<comment type="caution">
    <text evidence="6">The sequence shown here is derived from an EMBL/GenBank/DDBJ whole genome shotgun (WGS) entry which is preliminary data.</text>
</comment>
<dbReference type="InterPro" id="IPR012677">
    <property type="entry name" value="Nucleotide-bd_a/b_plait_sf"/>
</dbReference>
<dbReference type="SMART" id="SM00360">
    <property type="entry name" value="RRM"/>
    <property type="match status" value="2"/>
</dbReference>
<accession>A0A5J9WIU0</accession>
<feature type="domain" description="RRM" evidence="5">
    <location>
        <begin position="93"/>
        <end position="164"/>
    </location>
</feature>
<name>A0A5J9WIU0_9POAL</name>
<evidence type="ECO:0000313" key="7">
    <source>
        <dbReference type="Proteomes" id="UP000324897"/>
    </source>
</evidence>
<feature type="compositionally biased region" description="Basic and acidic residues" evidence="4">
    <location>
        <begin position="169"/>
        <end position="178"/>
    </location>
</feature>
<keyword evidence="3" id="KW-0694">RNA-binding</keyword>
<evidence type="ECO:0000256" key="4">
    <source>
        <dbReference type="SAM" id="MobiDB-lite"/>
    </source>
</evidence>
<keyword evidence="2" id="KW-0508">mRNA splicing</keyword>
<dbReference type="Proteomes" id="UP000324897">
    <property type="component" value="Chromosome 5"/>
</dbReference>
<evidence type="ECO:0000256" key="2">
    <source>
        <dbReference type="ARBA" id="ARBA00023187"/>
    </source>
</evidence>
<dbReference type="EMBL" id="RWGY01000004">
    <property type="protein sequence ID" value="TVU48622.1"/>
    <property type="molecule type" value="Genomic_DNA"/>
</dbReference>
<dbReference type="GO" id="GO:0003723">
    <property type="term" value="F:RNA binding"/>
    <property type="evidence" value="ECO:0007669"/>
    <property type="project" value="UniProtKB-UniRule"/>
</dbReference>
<dbReference type="PROSITE" id="PS50102">
    <property type="entry name" value="RRM"/>
    <property type="match status" value="2"/>
</dbReference>
<organism evidence="6 7">
    <name type="scientific">Eragrostis curvula</name>
    <name type="common">weeping love grass</name>
    <dbReference type="NCBI Taxonomy" id="38414"/>
    <lineage>
        <taxon>Eukaryota</taxon>
        <taxon>Viridiplantae</taxon>
        <taxon>Streptophyta</taxon>
        <taxon>Embryophyta</taxon>
        <taxon>Tracheophyta</taxon>
        <taxon>Spermatophyta</taxon>
        <taxon>Magnoliopsida</taxon>
        <taxon>Liliopsida</taxon>
        <taxon>Poales</taxon>
        <taxon>Poaceae</taxon>
        <taxon>PACMAD clade</taxon>
        <taxon>Chloridoideae</taxon>
        <taxon>Eragrostideae</taxon>
        <taxon>Eragrostidinae</taxon>
        <taxon>Eragrostis</taxon>
    </lineage>
</organism>
<feature type="region of interest" description="Disordered" evidence="4">
    <location>
        <begin position="169"/>
        <end position="263"/>
    </location>
</feature>
<gene>
    <name evidence="6" type="ORF">EJB05_08263</name>
</gene>
<feature type="domain" description="RRM" evidence="5">
    <location>
        <begin position="2"/>
        <end position="74"/>
    </location>
</feature>
<proteinExistence type="predicted"/>
<reference evidence="6 7" key="1">
    <citation type="journal article" date="2019" name="Sci. Rep.">
        <title>A high-quality genome of Eragrostis curvula grass provides insights into Poaceae evolution and supports new strategies to enhance forage quality.</title>
        <authorList>
            <person name="Carballo J."/>
            <person name="Santos B.A.C.M."/>
            <person name="Zappacosta D."/>
            <person name="Garbus I."/>
            <person name="Selva J.P."/>
            <person name="Gallo C.A."/>
            <person name="Diaz A."/>
            <person name="Albertini E."/>
            <person name="Caccamo M."/>
            <person name="Echenique V."/>
        </authorList>
    </citation>
    <scope>NUCLEOTIDE SEQUENCE [LARGE SCALE GENOMIC DNA]</scope>
    <source>
        <strain evidence="7">cv. Victoria</strain>
        <tissue evidence="6">Leaf</tissue>
    </source>
</reference>
<evidence type="ECO:0000256" key="1">
    <source>
        <dbReference type="ARBA" id="ARBA00022664"/>
    </source>
</evidence>
<dbReference type="AlphaFoldDB" id="A0A5J9WIU0"/>
<dbReference type="SUPFAM" id="SSF54928">
    <property type="entry name" value="RNA-binding domain, RBD"/>
    <property type="match status" value="1"/>
</dbReference>
<protein>
    <recommendedName>
        <fullName evidence="5">RRM domain-containing protein</fullName>
    </recommendedName>
</protein>
<dbReference type="InterPro" id="IPR000504">
    <property type="entry name" value="RRM_dom"/>
</dbReference>
<dbReference type="OrthoDB" id="5970at2759"/>
<dbReference type="Gene3D" id="3.30.70.330">
    <property type="match status" value="2"/>
</dbReference>
<dbReference type="InterPro" id="IPR035979">
    <property type="entry name" value="RBD_domain_sf"/>
</dbReference>
<evidence type="ECO:0000256" key="3">
    <source>
        <dbReference type="PROSITE-ProRule" id="PRU00176"/>
    </source>
</evidence>
<sequence>MRPVFCGNFDFDTRQYDLERLFSKYGPIQRIDMKSGYAFIYFEDERDAEDAIRRLDNVSFGYNRRRLSVEWSRQVEPVSKSRDRPTGDVKPTRTLFVINFDPIRTKVQDIQRHFEPYGKITNIRIRRNFAFVRYETQEEASAAVKKTDKSTILDRVVTVEYAFRDDDNEKDERYGSAHDRRRGSPYMRSPSPRYRRDYSPDYDRRARNPGYDRRDGASYDRRSPVYDRYDRDRSPGYDRYDRGRSPVYDRYGRGRSPGYDRYDRRRSPGYDRWLVPKNPERSSSMEEVSDNMILLCLRAVLVSLLRKKSKCNVMLFSLLSRGTNLAPESEKNAYMDGCLPLPPY</sequence>
<dbReference type="GO" id="GO:0008380">
    <property type="term" value="P:RNA splicing"/>
    <property type="evidence" value="ECO:0007669"/>
    <property type="project" value="UniProtKB-KW"/>
</dbReference>
<dbReference type="Gramene" id="TVU48622">
    <property type="protein sequence ID" value="TVU48622"/>
    <property type="gene ID" value="EJB05_08263"/>
</dbReference>
<dbReference type="InterPro" id="IPR050907">
    <property type="entry name" value="SRSF"/>
</dbReference>
<evidence type="ECO:0000313" key="6">
    <source>
        <dbReference type="EMBL" id="TVU48622.1"/>
    </source>
</evidence>
<evidence type="ECO:0000259" key="5">
    <source>
        <dbReference type="PROSITE" id="PS50102"/>
    </source>
</evidence>
<dbReference type="PANTHER" id="PTHR23147">
    <property type="entry name" value="SERINE/ARGININE RICH SPLICING FACTOR"/>
    <property type="match status" value="1"/>
</dbReference>
<keyword evidence="7" id="KW-1185">Reference proteome</keyword>
<keyword evidence="1" id="KW-0507">mRNA processing</keyword>
<feature type="compositionally biased region" description="Basic and acidic residues" evidence="4">
    <location>
        <begin position="194"/>
        <end position="244"/>
    </location>
</feature>
<dbReference type="Pfam" id="PF00076">
    <property type="entry name" value="RRM_1"/>
    <property type="match status" value="2"/>
</dbReference>